<dbReference type="PRINTS" id="PR00032">
    <property type="entry name" value="HTHARAC"/>
</dbReference>
<evidence type="ECO:0000313" key="5">
    <source>
        <dbReference type="EMBL" id="GAL89781.1"/>
    </source>
</evidence>
<feature type="domain" description="HTH araC/xylS-type" evidence="4">
    <location>
        <begin position="190"/>
        <end position="288"/>
    </location>
</feature>
<evidence type="ECO:0000256" key="2">
    <source>
        <dbReference type="ARBA" id="ARBA00023125"/>
    </source>
</evidence>
<proteinExistence type="predicted"/>
<evidence type="ECO:0000313" key="6">
    <source>
        <dbReference type="Proteomes" id="UP000030184"/>
    </source>
</evidence>
<gene>
    <name evidence="5" type="ORF">JCM19538_3258</name>
</gene>
<dbReference type="InterPro" id="IPR018060">
    <property type="entry name" value="HTH_AraC"/>
</dbReference>
<dbReference type="SUPFAM" id="SSF51215">
    <property type="entry name" value="Regulatory protein AraC"/>
    <property type="match status" value="1"/>
</dbReference>
<dbReference type="AlphaFoldDB" id="A0A098LSB1"/>
<dbReference type="PANTHER" id="PTHR43280">
    <property type="entry name" value="ARAC-FAMILY TRANSCRIPTIONAL REGULATOR"/>
    <property type="match status" value="1"/>
</dbReference>
<dbReference type="GO" id="GO:0003700">
    <property type="term" value="F:DNA-binding transcription factor activity"/>
    <property type="evidence" value="ECO:0007669"/>
    <property type="project" value="InterPro"/>
</dbReference>
<dbReference type="GO" id="GO:0043565">
    <property type="term" value="F:sequence-specific DNA binding"/>
    <property type="evidence" value="ECO:0007669"/>
    <property type="project" value="InterPro"/>
</dbReference>
<keyword evidence="3" id="KW-0804">Transcription</keyword>
<dbReference type="PANTHER" id="PTHR43280:SF30">
    <property type="entry name" value="MMSAB OPERON REGULATORY PROTEIN"/>
    <property type="match status" value="1"/>
</dbReference>
<dbReference type="EMBL" id="BBNY01000053">
    <property type="protein sequence ID" value="GAL89781.1"/>
    <property type="molecule type" value="Genomic_DNA"/>
</dbReference>
<comment type="caution">
    <text evidence="5">The sequence shown here is derived from an EMBL/GenBank/DDBJ whole genome shotgun (WGS) entry which is preliminary data.</text>
</comment>
<dbReference type="SUPFAM" id="SSF46689">
    <property type="entry name" value="Homeodomain-like"/>
    <property type="match status" value="2"/>
</dbReference>
<dbReference type="Pfam" id="PF12833">
    <property type="entry name" value="HTH_18"/>
    <property type="match status" value="1"/>
</dbReference>
<dbReference type="InterPro" id="IPR020449">
    <property type="entry name" value="Tscrpt_reg_AraC-type_HTH"/>
</dbReference>
<reference evidence="6" key="1">
    <citation type="journal article" date="2014" name="Genome Announc.">
        <title>Draft Genome Sequence of Marine Flavobacterium Jejuia pallidilutea Strain 11shimoA1 and Pigmentation Mutants.</title>
        <authorList>
            <person name="Takatani N."/>
            <person name="Nakanishi M."/>
            <person name="Meirelles P."/>
            <person name="Mino S."/>
            <person name="Suda W."/>
            <person name="Oshima K."/>
            <person name="Hattori M."/>
            <person name="Ohkuma M."/>
            <person name="Hosokawa M."/>
            <person name="Miyashita K."/>
            <person name="Thompson F.L."/>
            <person name="Niwa A."/>
            <person name="Sawabe T."/>
            <person name="Sawabe T."/>
        </authorList>
    </citation>
    <scope>NUCLEOTIDE SEQUENCE [LARGE SCALE GENOMIC DNA]</scope>
    <source>
        <strain evidence="6">JCM 19538</strain>
    </source>
</reference>
<dbReference type="InterPro" id="IPR009057">
    <property type="entry name" value="Homeodomain-like_sf"/>
</dbReference>
<evidence type="ECO:0000259" key="4">
    <source>
        <dbReference type="PROSITE" id="PS01124"/>
    </source>
</evidence>
<dbReference type="Gene3D" id="1.10.10.60">
    <property type="entry name" value="Homeodomain-like"/>
    <property type="match status" value="2"/>
</dbReference>
<keyword evidence="1" id="KW-0805">Transcription regulation</keyword>
<dbReference type="SMART" id="SM00342">
    <property type="entry name" value="HTH_ARAC"/>
    <property type="match status" value="1"/>
</dbReference>
<dbReference type="InterPro" id="IPR037923">
    <property type="entry name" value="HTH-like"/>
</dbReference>
<keyword evidence="2" id="KW-0238">DNA-binding</keyword>
<evidence type="ECO:0000256" key="3">
    <source>
        <dbReference type="ARBA" id="ARBA00023163"/>
    </source>
</evidence>
<evidence type="ECO:0000256" key="1">
    <source>
        <dbReference type="ARBA" id="ARBA00023015"/>
    </source>
</evidence>
<dbReference type="PROSITE" id="PS01124">
    <property type="entry name" value="HTH_ARAC_FAMILY_2"/>
    <property type="match status" value="1"/>
</dbReference>
<name>A0A098LSB1_9FLAO</name>
<keyword evidence="6" id="KW-1185">Reference proteome</keyword>
<sequence length="293" mass="34147">MFMFRKYLIVLDNDKKWGFYLNNIGRTVIDKYDGYPSKNHPENYTFTWDKGRILNEFHLVLITNGEGIFESEITGQVKISHGDTFFLFPGIWHRYKPKKEIGWTEHWIGFSGNIAHDFMRNGFLNAKDPIISKCDQHFILNHFNTLFKLFDEQPFGYQRIASGVCLQLIAELYNIKSGGTNIDNLNSLVTKAKHTMYRNIDKSINLRTIASSLGVSYSKFRIDFKTQTGISPLQYYILIKIEKSKELLLNTNKSQKEIAYELGFESDVYFNRLFKRKTGVAPGKYRNLSKNNL</sequence>
<dbReference type="Proteomes" id="UP000030184">
    <property type="component" value="Unassembled WGS sequence"/>
</dbReference>
<accession>A0A098LSB1</accession>
<protein>
    <submittedName>
        <fullName evidence="5">Transcriptional regulator</fullName>
    </submittedName>
</protein>
<dbReference type="InterPro" id="IPR003313">
    <property type="entry name" value="AraC-bd"/>
</dbReference>
<organism evidence="5 6">
    <name type="scientific">Jejuia pallidilutea</name>
    <dbReference type="NCBI Taxonomy" id="504487"/>
    <lineage>
        <taxon>Bacteria</taxon>
        <taxon>Pseudomonadati</taxon>
        <taxon>Bacteroidota</taxon>
        <taxon>Flavobacteriia</taxon>
        <taxon>Flavobacteriales</taxon>
        <taxon>Flavobacteriaceae</taxon>
        <taxon>Jejuia</taxon>
    </lineage>
</organism>
<dbReference type="Pfam" id="PF02311">
    <property type="entry name" value="AraC_binding"/>
    <property type="match status" value="1"/>
</dbReference>